<dbReference type="InterPro" id="IPR014145">
    <property type="entry name" value="LigD_pol_dom"/>
</dbReference>
<keyword evidence="3 24" id="KW-0436">Ligase</keyword>
<dbReference type="Gene3D" id="3.30.470.30">
    <property type="entry name" value="DNA ligase/mRNA capping enzyme"/>
    <property type="match status" value="1"/>
</dbReference>
<dbReference type="PATRIC" id="fig|1126211.3.peg.1342"/>
<protein>
    <recommendedName>
        <fullName evidence="2">DNA ligase (ATP)</fullName>
        <ecNumber evidence="2">6.5.1.1</ecNumber>
    </recommendedName>
    <alternativeName>
        <fullName evidence="19">NHEJ DNA polymerase</fullName>
    </alternativeName>
</protein>
<keyword evidence="14" id="KW-0238">DNA-binding</keyword>
<keyword evidence="11" id="KW-0269">Exonuclease</keyword>
<evidence type="ECO:0000313" key="24">
    <source>
        <dbReference type="EMBL" id="AFJ61430.1"/>
    </source>
</evidence>
<dbReference type="PANTHER" id="PTHR42705:SF2">
    <property type="entry name" value="BIFUNCTIONAL NON-HOMOLOGOUS END JOINING PROTEIN LIGD"/>
    <property type="match status" value="1"/>
</dbReference>
<evidence type="ECO:0000256" key="13">
    <source>
        <dbReference type="ARBA" id="ARBA00022932"/>
    </source>
</evidence>
<accession>I2C456</accession>
<evidence type="ECO:0000256" key="5">
    <source>
        <dbReference type="ARBA" id="ARBA00022695"/>
    </source>
</evidence>
<keyword evidence="10" id="KW-0378">Hydrolase</keyword>
<keyword evidence="15" id="KW-0233">DNA recombination</keyword>
<dbReference type="KEGG" id="bqy:MUS_1417"/>
<evidence type="ECO:0000256" key="2">
    <source>
        <dbReference type="ARBA" id="ARBA00012727"/>
    </source>
</evidence>
<evidence type="ECO:0000256" key="19">
    <source>
        <dbReference type="ARBA" id="ARBA00029943"/>
    </source>
</evidence>
<dbReference type="NCBIfam" id="TIGR02778">
    <property type="entry name" value="ligD_pol"/>
    <property type="match status" value="1"/>
</dbReference>
<keyword evidence="13" id="KW-0239">DNA-directed DNA polymerase</keyword>
<dbReference type="GO" id="GO:0006281">
    <property type="term" value="P:DNA repair"/>
    <property type="evidence" value="ECO:0007669"/>
    <property type="project" value="UniProtKB-KW"/>
</dbReference>
<dbReference type="InterPro" id="IPR012310">
    <property type="entry name" value="DNA_ligase_ATP-dep_cent"/>
</dbReference>
<keyword evidence="12" id="KW-0067">ATP-binding</keyword>
<evidence type="ECO:0000256" key="21">
    <source>
        <dbReference type="ARBA" id="ARBA00049981"/>
    </source>
</evidence>
<keyword evidence="6" id="KW-0540">Nuclease</keyword>
<evidence type="ECO:0000256" key="15">
    <source>
        <dbReference type="ARBA" id="ARBA00023172"/>
    </source>
</evidence>
<keyword evidence="4" id="KW-0808">Transferase</keyword>
<dbReference type="Proteomes" id="UP000002878">
    <property type="component" value="Chromosome"/>
</dbReference>
<dbReference type="Gene3D" id="3.90.920.10">
    <property type="entry name" value="DNA primase, PRIM domain"/>
    <property type="match status" value="1"/>
</dbReference>
<dbReference type="HOGENOM" id="CLU_008325_0_2_9"/>
<evidence type="ECO:0000256" key="12">
    <source>
        <dbReference type="ARBA" id="ARBA00022840"/>
    </source>
</evidence>
<evidence type="ECO:0000256" key="7">
    <source>
        <dbReference type="ARBA" id="ARBA00022723"/>
    </source>
</evidence>
<sequence>MVLTMQPILTSVPPEGSEWRYEVKYDGFRCLLRIDESGVTLTSRNGQTLTNQFPEITAFAARCFQHMKDRFPITLDGELVYLINPYRADFEHLQIRGRLKRTEAIESTADRRPCRFLAFDLLVLEGAGTVSLPYVKRKRALSKLFKEANLPACPHHLAEEAIQYIPEHTDFDALWAKVVRHDGEGVVAKRASSGWAENKRSPDWQKYKHMKTAHVLLTGFNPKNGYVTASVLKDGTAVPIASVSHGMQAEEKNAVRTIMETHGKKLPSGEYILEPSICMTVQYLTILQDTLREVSFVSFQFEMDWTECTYQQLILRSKTLPPKLQFTSLDKIVFKKREKTKADFLSYMVKMSDFLMPFLKDRAVTVIRYPHGAPGESFFQKNKPDYTPDFVSSVFDGSHEHIVCSSIPSLLWLANQLALEFHVPFQTVHSERPAEIVIDLDPPSRNDFPMAVEAAHVLKQLFDSFSITSFPKLSGNKGIQLYIPLSPEAFSYEETRAFTMLIADYCVRTRPDLFTTERFIKNRNGRLYLDYLQHAEGKTIIAPYSTRGNELGTVAAPLYWSEVNSSLTPDDYTIDTVVNRVRTEGDPFYDFYRNPQDGPLSIVLEQIKRKS</sequence>
<dbReference type="AlphaFoldDB" id="I2C456"/>
<evidence type="ECO:0000256" key="8">
    <source>
        <dbReference type="ARBA" id="ARBA00022741"/>
    </source>
</evidence>
<dbReference type="EC" id="6.5.1.1" evidence="2"/>
<dbReference type="PROSITE" id="PS00697">
    <property type="entry name" value="DNA_LIGASE_A1"/>
    <property type="match status" value="1"/>
</dbReference>
<evidence type="ECO:0000256" key="18">
    <source>
        <dbReference type="ARBA" id="ARBA00023268"/>
    </source>
</evidence>
<dbReference type="CDD" id="cd07906">
    <property type="entry name" value="Adenylation_DNA_ligase_LigD_LigC"/>
    <property type="match status" value="1"/>
</dbReference>
<dbReference type="Pfam" id="PF21686">
    <property type="entry name" value="LigD_Prim-Pol"/>
    <property type="match status" value="1"/>
</dbReference>
<dbReference type="PANTHER" id="PTHR42705">
    <property type="entry name" value="BIFUNCTIONAL NON-HOMOLOGOUS END JOINING PROTEIN LIGD"/>
    <property type="match status" value="1"/>
</dbReference>
<dbReference type="GO" id="GO:0003910">
    <property type="term" value="F:DNA ligase (ATP) activity"/>
    <property type="evidence" value="ECO:0007669"/>
    <property type="project" value="UniProtKB-EC"/>
</dbReference>
<dbReference type="GO" id="GO:0003887">
    <property type="term" value="F:DNA-directed DNA polymerase activity"/>
    <property type="evidence" value="ECO:0007669"/>
    <property type="project" value="UniProtKB-KW"/>
</dbReference>
<evidence type="ECO:0000256" key="1">
    <source>
        <dbReference type="ARBA" id="ARBA00001936"/>
    </source>
</evidence>
<evidence type="ECO:0000256" key="4">
    <source>
        <dbReference type="ARBA" id="ARBA00022679"/>
    </source>
</evidence>
<dbReference type="RefSeq" id="WP_014721064.1">
    <property type="nucleotide sequence ID" value="NC_017061.1"/>
</dbReference>
<evidence type="ECO:0000256" key="10">
    <source>
        <dbReference type="ARBA" id="ARBA00022801"/>
    </source>
</evidence>
<dbReference type="InterPro" id="IPR014143">
    <property type="entry name" value="NHEJ_ligase_prk"/>
</dbReference>
<evidence type="ECO:0000256" key="20">
    <source>
        <dbReference type="ARBA" id="ARBA00034003"/>
    </source>
</evidence>
<evidence type="ECO:0000259" key="23">
    <source>
        <dbReference type="PROSITE" id="PS50160"/>
    </source>
</evidence>
<dbReference type="InterPro" id="IPR014146">
    <property type="entry name" value="LigD_ligase_dom"/>
</dbReference>
<keyword evidence="9" id="KW-0227">DNA damage</keyword>
<dbReference type="GO" id="GO:0006310">
    <property type="term" value="P:DNA recombination"/>
    <property type="evidence" value="ECO:0007669"/>
    <property type="project" value="UniProtKB-KW"/>
</dbReference>
<keyword evidence="5" id="KW-0548">Nucleotidyltransferase</keyword>
<comment type="similarity">
    <text evidence="22">In the N-terminal section; belongs to the LigD polymerase family.</text>
</comment>
<dbReference type="NCBIfam" id="TIGR02779">
    <property type="entry name" value="NHEJ_ligase_lig"/>
    <property type="match status" value="1"/>
</dbReference>
<evidence type="ECO:0000256" key="6">
    <source>
        <dbReference type="ARBA" id="ARBA00022722"/>
    </source>
</evidence>
<evidence type="ECO:0000256" key="16">
    <source>
        <dbReference type="ARBA" id="ARBA00023204"/>
    </source>
</evidence>
<evidence type="ECO:0000256" key="11">
    <source>
        <dbReference type="ARBA" id="ARBA00022839"/>
    </source>
</evidence>
<evidence type="ECO:0000313" key="25">
    <source>
        <dbReference type="Proteomes" id="UP000002878"/>
    </source>
</evidence>
<dbReference type="SUPFAM" id="SSF56091">
    <property type="entry name" value="DNA ligase/mRNA capping enzyme, catalytic domain"/>
    <property type="match status" value="1"/>
</dbReference>
<evidence type="ECO:0000256" key="17">
    <source>
        <dbReference type="ARBA" id="ARBA00023211"/>
    </source>
</evidence>
<dbReference type="InterPro" id="IPR033652">
    <property type="entry name" value="LigD_Pol-like_3"/>
</dbReference>
<name>I2C456_BACAY</name>
<dbReference type="NCBIfam" id="NF007211">
    <property type="entry name" value="PRK09633.1"/>
    <property type="match status" value="1"/>
</dbReference>
<dbReference type="InterPro" id="IPR052171">
    <property type="entry name" value="NHEJ_LigD"/>
</dbReference>
<keyword evidence="16" id="KW-0234">DNA repair</keyword>
<evidence type="ECO:0000256" key="22">
    <source>
        <dbReference type="ARBA" id="ARBA00049990"/>
    </source>
</evidence>
<reference evidence="24 25" key="1">
    <citation type="journal article" date="2012" name="J. Biotechnol.">
        <title>Genome sequence of the plant growth promoting strain Bacillus amyloliquefaciens subsp. plantarum B9601-Y2 and expression of mersacidin and other secondary metabolites.</title>
        <authorList>
            <person name="He P."/>
            <person name="Hao K."/>
            <person name="Blom J."/>
            <person name="Ruckert C."/>
            <person name="Vater J."/>
            <person name="Mao Z."/>
            <person name="Wu Y."/>
            <person name="Hou M."/>
            <person name="He P."/>
            <person name="He Y."/>
            <person name="Borriss R."/>
        </authorList>
    </citation>
    <scope>NUCLEOTIDE SEQUENCE [LARGE SCALE GENOMIC DNA]</scope>
    <source>
        <strain evidence="24">Y2</strain>
    </source>
</reference>
<dbReference type="GO" id="GO:0046872">
    <property type="term" value="F:metal ion binding"/>
    <property type="evidence" value="ECO:0007669"/>
    <property type="project" value="UniProtKB-KW"/>
</dbReference>
<keyword evidence="7" id="KW-0479">Metal-binding</keyword>
<keyword evidence="8" id="KW-0547">Nucleotide-binding</keyword>
<dbReference type="Pfam" id="PF01068">
    <property type="entry name" value="DNA_ligase_A_M"/>
    <property type="match status" value="1"/>
</dbReference>
<dbReference type="GO" id="GO:0004527">
    <property type="term" value="F:exonuclease activity"/>
    <property type="evidence" value="ECO:0007669"/>
    <property type="project" value="UniProtKB-KW"/>
</dbReference>
<comment type="catalytic activity">
    <reaction evidence="20">
        <text>ATP + (deoxyribonucleotide)n-3'-hydroxyl + 5'-phospho-(deoxyribonucleotide)m = (deoxyribonucleotide)n+m + AMP + diphosphate.</text>
        <dbReference type="EC" id="6.5.1.1"/>
    </reaction>
</comment>
<dbReference type="GO" id="GO:0005524">
    <property type="term" value="F:ATP binding"/>
    <property type="evidence" value="ECO:0007669"/>
    <property type="project" value="UniProtKB-KW"/>
</dbReference>
<dbReference type="CDD" id="cd04866">
    <property type="entry name" value="LigD_Pol_like_3"/>
    <property type="match status" value="1"/>
</dbReference>
<comment type="similarity">
    <text evidence="21">In the C-terminal section; belongs to the ATP-dependent DNA ligase family.</text>
</comment>
<feature type="domain" description="ATP-dependent DNA ligase family profile" evidence="23">
    <location>
        <begin position="116"/>
        <end position="208"/>
    </location>
</feature>
<evidence type="ECO:0000256" key="14">
    <source>
        <dbReference type="ARBA" id="ARBA00023125"/>
    </source>
</evidence>
<dbReference type="PROSITE" id="PS50160">
    <property type="entry name" value="DNA_LIGASE_A3"/>
    <property type="match status" value="1"/>
</dbReference>
<dbReference type="EMBL" id="CP003332">
    <property type="protein sequence ID" value="AFJ61430.1"/>
    <property type="molecule type" value="Genomic_DNA"/>
</dbReference>
<keyword evidence="17" id="KW-0464">Manganese</keyword>
<proteinExistence type="inferred from homology"/>
<keyword evidence="18" id="KW-0511">Multifunctional enzyme</keyword>
<gene>
    <name evidence="24" type="primary">ligD</name>
    <name evidence="24" type="ORF">MUS_1417</name>
</gene>
<dbReference type="GO" id="GO:0003677">
    <property type="term" value="F:DNA binding"/>
    <property type="evidence" value="ECO:0007669"/>
    <property type="project" value="UniProtKB-KW"/>
</dbReference>
<organism evidence="24 25">
    <name type="scientific">Bacillus amyloliquefaciens (strain Y2)</name>
    <name type="common">Bacillus amyloliquefaciens subsp. plantarum (strain B9601-Y2)</name>
    <dbReference type="NCBI Taxonomy" id="1155777"/>
    <lineage>
        <taxon>Bacteria</taxon>
        <taxon>Bacillati</taxon>
        <taxon>Bacillota</taxon>
        <taxon>Bacilli</taxon>
        <taxon>Bacillales</taxon>
        <taxon>Bacillaceae</taxon>
        <taxon>Bacillus</taxon>
        <taxon>Bacillus amyloliquefaciens group</taxon>
    </lineage>
</organism>
<evidence type="ECO:0000256" key="9">
    <source>
        <dbReference type="ARBA" id="ARBA00022763"/>
    </source>
</evidence>
<dbReference type="NCBIfam" id="TIGR02776">
    <property type="entry name" value="NHEJ_ligase_prk"/>
    <property type="match status" value="1"/>
</dbReference>
<evidence type="ECO:0000256" key="3">
    <source>
        <dbReference type="ARBA" id="ARBA00022598"/>
    </source>
</evidence>
<dbReference type="InterPro" id="IPR016059">
    <property type="entry name" value="DNA_ligase_ATP-dep_CS"/>
</dbReference>
<comment type="cofactor">
    <cofactor evidence="1">
        <name>Mn(2+)</name>
        <dbReference type="ChEBI" id="CHEBI:29035"/>
    </cofactor>
</comment>